<dbReference type="EMBL" id="ABJB010694155">
    <property type="status" value="NOT_ANNOTATED_CDS"/>
    <property type="molecule type" value="Genomic_DNA"/>
</dbReference>
<dbReference type="EnsemblMetazoa" id="ISCW011008-RA">
    <property type="protein sequence ID" value="ISCW011008-PA"/>
    <property type="gene ID" value="ISCW011008"/>
</dbReference>
<dbReference type="InParanoid" id="B7Q7U1"/>
<feature type="compositionally biased region" description="Basic and acidic residues" evidence="1">
    <location>
        <begin position="157"/>
        <end position="177"/>
    </location>
</feature>
<evidence type="ECO:0000313" key="3">
    <source>
        <dbReference type="EnsemblMetazoa" id="ISCW011008-PA"/>
    </source>
</evidence>
<dbReference type="EMBL" id="ABJB010283874">
    <property type="status" value="NOT_ANNOTATED_CDS"/>
    <property type="molecule type" value="Genomic_DNA"/>
</dbReference>
<dbReference type="HOGENOM" id="CLU_1262800_0_0_1"/>
<keyword evidence="4" id="KW-1185">Reference proteome</keyword>
<dbReference type="EMBL" id="ABJB010471727">
    <property type="status" value="NOT_ANNOTATED_CDS"/>
    <property type="molecule type" value="Genomic_DNA"/>
</dbReference>
<evidence type="ECO:0000256" key="1">
    <source>
        <dbReference type="SAM" id="MobiDB-lite"/>
    </source>
</evidence>
<accession>B7Q7U1</accession>
<dbReference type="PaxDb" id="6945-B7Q7U1"/>
<dbReference type="EMBL" id="DS877820">
    <property type="protein sequence ID" value="EEC14913.1"/>
    <property type="molecule type" value="Genomic_DNA"/>
</dbReference>
<dbReference type="OrthoDB" id="6437707at2759"/>
<dbReference type="Proteomes" id="UP000001555">
    <property type="component" value="Unassembled WGS sequence"/>
</dbReference>
<reference evidence="2 4" key="1">
    <citation type="submission" date="2008-03" db="EMBL/GenBank/DDBJ databases">
        <title>Annotation of Ixodes scapularis.</title>
        <authorList>
            <consortium name="Ixodes scapularis Genome Project Consortium"/>
            <person name="Caler E."/>
            <person name="Hannick L.I."/>
            <person name="Bidwell S."/>
            <person name="Joardar V."/>
            <person name="Thiagarajan M."/>
            <person name="Amedeo P."/>
            <person name="Galinsky K.J."/>
            <person name="Schobel S."/>
            <person name="Inman J."/>
            <person name="Hostetler J."/>
            <person name="Miller J."/>
            <person name="Hammond M."/>
            <person name="Megy K."/>
            <person name="Lawson D."/>
            <person name="Kodira C."/>
            <person name="Sutton G."/>
            <person name="Meyer J."/>
            <person name="Hill C.A."/>
            <person name="Birren B."/>
            <person name="Nene V."/>
            <person name="Collins F."/>
            <person name="Alarcon-Chaidez F."/>
            <person name="Wikel S."/>
            <person name="Strausberg R."/>
        </authorList>
    </citation>
    <scope>NUCLEOTIDE SEQUENCE [LARGE SCALE GENOMIC DNA]</scope>
    <source>
        <strain evidence="4">Wikel</strain>
        <strain evidence="2">Wikel colony</strain>
    </source>
</reference>
<dbReference type="EMBL" id="ABJB010734758">
    <property type="status" value="NOT_ANNOTATED_CDS"/>
    <property type="molecule type" value="Genomic_DNA"/>
</dbReference>
<dbReference type="VEuPathDB" id="VectorBase:ISCI011008"/>
<dbReference type="VEuPathDB" id="VectorBase:ISCP_019382"/>
<sequence>MTPPVAEPWTTVRYSTKPTKSHLTIVIKLTDGVSLSELQSTHLTDAVTAAAHLTPSEAKETYFKIRDVQNVLIADTYRPSAQEKLLQTTKLTIANRDYAVTSYPSAPTNSCKGVIHGVASLTAPDELIANIESNTSPERIQDAMPTTVKATTSDPEGMDKHREPALSKQDEVPKSMEVDATGTKRRLDDSLRQRGTSADALQTGMGATGNASCTTVPED</sequence>
<feature type="compositionally biased region" description="Polar residues" evidence="1">
    <location>
        <begin position="209"/>
        <end position="219"/>
    </location>
</feature>
<dbReference type="AlphaFoldDB" id="B7Q7U1"/>
<evidence type="ECO:0000313" key="2">
    <source>
        <dbReference type="EMBL" id="EEC14913.1"/>
    </source>
</evidence>
<reference evidence="3" key="2">
    <citation type="submission" date="2020-05" db="UniProtKB">
        <authorList>
            <consortium name="EnsemblMetazoa"/>
        </authorList>
    </citation>
    <scope>IDENTIFICATION</scope>
    <source>
        <strain evidence="3">wikel</strain>
    </source>
</reference>
<dbReference type="VEuPathDB" id="VectorBase:ISCW011008"/>
<name>B7Q7U1_IXOSC</name>
<organism>
    <name type="scientific">Ixodes scapularis</name>
    <name type="common">Black-legged tick</name>
    <name type="synonym">Deer tick</name>
    <dbReference type="NCBI Taxonomy" id="6945"/>
    <lineage>
        <taxon>Eukaryota</taxon>
        <taxon>Metazoa</taxon>
        <taxon>Ecdysozoa</taxon>
        <taxon>Arthropoda</taxon>
        <taxon>Chelicerata</taxon>
        <taxon>Arachnida</taxon>
        <taxon>Acari</taxon>
        <taxon>Parasitiformes</taxon>
        <taxon>Ixodida</taxon>
        <taxon>Ixodoidea</taxon>
        <taxon>Ixodidae</taxon>
        <taxon>Ixodinae</taxon>
        <taxon>Ixodes</taxon>
    </lineage>
</organism>
<protein>
    <submittedName>
        <fullName evidence="2 3">Uncharacterized protein</fullName>
    </submittedName>
</protein>
<feature type="region of interest" description="Disordered" evidence="1">
    <location>
        <begin position="146"/>
        <end position="219"/>
    </location>
</feature>
<evidence type="ECO:0000313" key="4">
    <source>
        <dbReference type="Proteomes" id="UP000001555"/>
    </source>
</evidence>
<proteinExistence type="predicted"/>
<gene>
    <name evidence="2" type="ORF">IscW_ISCW011008</name>
</gene>
<dbReference type="EMBL" id="ABJB010315027">
    <property type="status" value="NOT_ANNOTATED_CDS"/>
    <property type="molecule type" value="Genomic_DNA"/>
</dbReference>